<evidence type="ECO:0000259" key="5">
    <source>
        <dbReference type="Pfam" id="PF07732"/>
    </source>
</evidence>
<feature type="domain" description="Plastocyanin-like" evidence="3">
    <location>
        <begin position="215"/>
        <end position="306"/>
    </location>
</feature>
<dbReference type="InterPro" id="IPR045087">
    <property type="entry name" value="Cu-oxidase_fam"/>
</dbReference>
<sequence>MIIHQGEEMRSLSRRQFLALTAGSAGAVLLSQCSRGQTQTPSKPPIRGSTFYPSRNGVLELDLEARQSQIQLGGQRIEVLAYNNQIPGPRLEAKPGDRVRIRLQNNLSNPTNLHYHGLHIPPTDPADNVFLRVGRGEQVTYEFSIPPDHWGGLAYYHPHLHGYVADQVLGGLGGIFVVRGALDHIPEIQAAEEIFLFLKDFIVEPHQSMMGRMAGREGDLVTVNGQVNPAFSIPAGGLARLRLVNASNARFYRLSLEKHPFYLIATDGYPLSVPVELSELLLSPGERAEVLIQGTQELGQYRLLNLPYRRGRMGMMGRGRMGGMRGDRDSVAPQVLATLTYSGQVQPQSFPQRLIAVEALPDPTRVRQFVLNHGMAPGQGMVFLMNGKPFDPQRIDTEVVLNTIEDWEITNTGVMDHPFHLHTNPFQVIARNGQPTPYPAWKDTVLVPTGETVRIRIPFKDYPGKTVYHCHILDHEELGMMGTIEMRG</sequence>
<proteinExistence type="predicted"/>
<dbReference type="GO" id="GO:0046872">
    <property type="term" value="F:metal ion binding"/>
    <property type="evidence" value="ECO:0007669"/>
    <property type="project" value="UniProtKB-KW"/>
</dbReference>
<dbReference type="InterPro" id="IPR011706">
    <property type="entry name" value="Cu-oxidase_C"/>
</dbReference>
<accession>A0ABD4T561</accession>
<evidence type="ECO:0000313" key="7">
    <source>
        <dbReference type="Proteomes" id="UP000031561"/>
    </source>
</evidence>
<dbReference type="CDD" id="cd13853">
    <property type="entry name" value="CuRO_1_Tth-MCO_like"/>
    <property type="match status" value="1"/>
</dbReference>
<dbReference type="InterPro" id="IPR011707">
    <property type="entry name" value="Cu-oxidase-like_N"/>
</dbReference>
<dbReference type="Pfam" id="PF07731">
    <property type="entry name" value="Cu-oxidase_2"/>
    <property type="match status" value="1"/>
</dbReference>
<name>A0ABD4T561_9CYAN</name>
<gene>
    <name evidence="6" type="ORF">QQ91_0013335</name>
</gene>
<dbReference type="InterPro" id="IPR001117">
    <property type="entry name" value="Cu-oxidase_2nd"/>
</dbReference>
<dbReference type="InterPro" id="IPR008972">
    <property type="entry name" value="Cupredoxin"/>
</dbReference>
<protein>
    <submittedName>
        <fullName evidence="6">Multicopper oxidase family protein</fullName>
    </submittedName>
</protein>
<dbReference type="SUPFAM" id="SSF49503">
    <property type="entry name" value="Cupredoxins"/>
    <property type="match status" value="3"/>
</dbReference>
<dbReference type="RefSeq" id="WP_236095892.1">
    <property type="nucleotide sequence ID" value="NZ_JTHE03000079.1"/>
</dbReference>
<evidence type="ECO:0000259" key="3">
    <source>
        <dbReference type="Pfam" id="PF00394"/>
    </source>
</evidence>
<feature type="domain" description="Plastocyanin-like" evidence="5">
    <location>
        <begin position="68"/>
        <end position="179"/>
    </location>
</feature>
<keyword evidence="2" id="KW-0560">Oxidoreductase</keyword>
<dbReference type="PROSITE" id="PS00080">
    <property type="entry name" value="MULTICOPPER_OXIDASE2"/>
    <property type="match status" value="1"/>
</dbReference>
<evidence type="ECO:0000256" key="1">
    <source>
        <dbReference type="ARBA" id="ARBA00022723"/>
    </source>
</evidence>
<dbReference type="PROSITE" id="PS51318">
    <property type="entry name" value="TAT"/>
    <property type="match status" value="1"/>
</dbReference>
<comment type="caution">
    <text evidence="6">The sequence shown here is derived from an EMBL/GenBank/DDBJ whole genome shotgun (WGS) entry which is preliminary data.</text>
</comment>
<evidence type="ECO:0000313" key="6">
    <source>
        <dbReference type="EMBL" id="MCM1983799.1"/>
    </source>
</evidence>
<evidence type="ECO:0000256" key="2">
    <source>
        <dbReference type="ARBA" id="ARBA00023002"/>
    </source>
</evidence>
<dbReference type="GO" id="GO:0016491">
    <property type="term" value="F:oxidoreductase activity"/>
    <property type="evidence" value="ECO:0007669"/>
    <property type="project" value="UniProtKB-KW"/>
</dbReference>
<dbReference type="Pfam" id="PF00394">
    <property type="entry name" value="Cu-oxidase"/>
    <property type="match status" value="1"/>
</dbReference>
<dbReference type="AlphaFoldDB" id="A0ABD4T561"/>
<dbReference type="Proteomes" id="UP000031561">
    <property type="component" value="Unassembled WGS sequence"/>
</dbReference>
<organism evidence="6 7">
    <name type="scientific">Lyngbya confervoides BDU141951</name>
    <dbReference type="NCBI Taxonomy" id="1574623"/>
    <lineage>
        <taxon>Bacteria</taxon>
        <taxon>Bacillati</taxon>
        <taxon>Cyanobacteriota</taxon>
        <taxon>Cyanophyceae</taxon>
        <taxon>Oscillatoriophycideae</taxon>
        <taxon>Oscillatoriales</taxon>
        <taxon>Microcoleaceae</taxon>
        <taxon>Lyngbya</taxon>
    </lineage>
</organism>
<dbReference type="Pfam" id="PF07732">
    <property type="entry name" value="Cu-oxidase_3"/>
    <property type="match status" value="1"/>
</dbReference>
<dbReference type="InterPro" id="IPR006311">
    <property type="entry name" value="TAT_signal"/>
</dbReference>
<reference evidence="6 7" key="1">
    <citation type="journal article" date="2015" name="Genome Announc.">
        <title>Draft Genome Sequence of Filamentous Marine Cyanobacterium Lyngbya confervoides Strain BDU141951.</title>
        <authorList>
            <person name="Chandrababunaidu M.M."/>
            <person name="Sen D."/>
            <person name="Tripathy S."/>
        </authorList>
    </citation>
    <scope>NUCLEOTIDE SEQUENCE [LARGE SCALE GENOMIC DNA]</scope>
    <source>
        <strain evidence="6 7">BDU141951</strain>
    </source>
</reference>
<dbReference type="PANTHER" id="PTHR11709">
    <property type="entry name" value="MULTI-COPPER OXIDASE"/>
    <property type="match status" value="1"/>
</dbReference>
<dbReference type="PANTHER" id="PTHR11709:SF2">
    <property type="entry name" value="MULTICOPPER OXIDASE LPR1"/>
    <property type="match status" value="1"/>
</dbReference>
<keyword evidence="7" id="KW-1185">Reference proteome</keyword>
<dbReference type="CDD" id="cd13900">
    <property type="entry name" value="CuRO_3_Tth-MCO_like"/>
    <property type="match status" value="1"/>
</dbReference>
<evidence type="ECO:0000259" key="4">
    <source>
        <dbReference type="Pfam" id="PF07731"/>
    </source>
</evidence>
<feature type="domain" description="Plastocyanin-like" evidence="4">
    <location>
        <begin position="368"/>
        <end position="484"/>
    </location>
</feature>
<dbReference type="Gene3D" id="2.60.40.420">
    <property type="entry name" value="Cupredoxins - blue copper proteins"/>
    <property type="match status" value="3"/>
</dbReference>
<dbReference type="InterPro" id="IPR002355">
    <property type="entry name" value="Cu_oxidase_Cu_BS"/>
</dbReference>
<dbReference type="EMBL" id="JTHE03000079">
    <property type="protein sequence ID" value="MCM1983799.1"/>
    <property type="molecule type" value="Genomic_DNA"/>
</dbReference>
<keyword evidence="1" id="KW-0479">Metal-binding</keyword>